<dbReference type="OrthoDB" id="37072at10239"/>
<protein>
    <submittedName>
        <fullName evidence="2">Uncharacterized protein</fullName>
    </submittedName>
</protein>
<evidence type="ECO:0000313" key="3">
    <source>
        <dbReference type="Proteomes" id="UP000008731"/>
    </source>
</evidence>
<accession>E5EPR9</accession>
<dbReference type="Proteomes" id="UP000008731">
    <property type="component" value="Segment"/>
</dbReference>
<reference evidence="2 3" key="1">
    <citation type="journal article" date="2010" name="Virol. J.">
        <title>Genomes of the T4-related bacteriophages as windows on microbial genome evolution.</title>
        <authorList>
            <person name="Petrov V.M."/>
            <person name="Ratnayaka S."/>
            <person name="Nolan J.M."/>
            <person name="Miller E.S."/>
            <person name="Karam J.D."/>
        </authorList>
    </citation>
    <scope>NUCLEOTIDE SEQUENCE [LARGE SCALE GENOMIC DNA]</scope>
</reference>
<keyword evidence="1" id="KW-0812">Transmembrane</keyword>
<proteinExistence type="predicted"/>
<sequence>MKTMTLVMSTLIISSGILIYNLPALKTKAYEREVDALAFSYRVHKSQICPNRAILKSLRTDYSSTIQVNNLNKLLWVNNNFDDRFMQTCLASGPHRGVY</sequence>
<keyword evidence="1" id="KW-1133">Transmembrane helix</keyword>
<dbReference type="KEGG" id="vg:9926569"/>
<evidence type="ECO:0000256" key="1">
    <source>
        <dbReference type="SAM" id="Phobius"/>
    </source>
</evidence>
<feature type="transmembrane region" description="Helical" evidence="1">
    <location>
        <begin position="6"/>
        <end position="22"/>
    </location>
</feature>
<dbReference type="RefSeq" id="YP_004010272.1">
    <property type="nucleotide sequence ID" value="NC_014663.1"/>
</dbReference>
<keyword evidence="1" id="KW-0472">Membrane</keyword>
<organism evidence="2 3">
    <name type="scientific">Acinetobacter phage Acj9</name>
    <dbReference type="NCBI Taxonomy" id="760939"/>
    <lineage>
        <taxon>Viruses</taxon>
        <taxon>Duplodnaviria</taxon>
        <taxon>Heunggongvirae</taxon>
        <taxon>Uroviricota</taxon>
        <taxon>Caudoviricetes</taxon>
        <taxon>Pantevenvirales</taxon>
        <taxon>Straboviridae</taxon>
        <taxon>Twarogvirinae</taxon>
        <taxon>Acajnonavirus</taxon>
        <taxon>Acajnonavirus acj9</taxon>
    </lineage>
</organism>
<name>E5EPR9_9CAUD</name>
<keyword evidence="3" id="KW-1185">Reference proteome</keyword>
<dbReference type="EMBL" id="HM004124">
    <property type="protein sequence ID" value="ADG60035.1"/>
    <property type="molecule type" value="Genomic_DNA"/>
</dbReference>
<gene>
    <name evidence="2" type="ORF">Acj9p135</name>
</gene>
<dbReference type="GeneID" id="9926569"/>
<evidence type="ECO:0000313" key="2">
    <source>
        <dbReference type="EMBL" id="ADG60035.1"/>
    </source>
</evidence>